<feature type="chain" id="PRO_5026169803" description="Trimeric autotransporter adhesin YadA-like head domain-containing protein" evidence="1">
    <location>
        <begin position="20"/>
        <end position="461"/>
    </location>
</feature>
<gene>
    <name evidence="3" type="ORF">GOQ30_09135</name>
</gene>
<evidence type="ECO:0000313" key="4">
    <source>
        <dbReference type="Proteomes" id="UP000431264"/>
    </source>
</evidence>
<keyword evidence="4" id="KW-1185">Reference proteome</keyword>
<keyword evidence="1" id="KW-0732">Signal</keyword>
<feature type="domain" description="Trimeric autotransporter adhesin YadA-like head" evidence="2">
    <location>
        <begin position="210"/>
        <end position="235"/>
    </location>
</feature>
<evidence type="ECO:0000313" key="3">
    <source>
        <dbReference type="EMBL" id="MVO09320.1"/>
    </source>
</evidence>
<protein>
    <recommendedName>
        <fullName evidence="2">Trimeric autotransporter adhesin YadA-like head domain-containing protein</fullName>
    </recommendedName>
</protein>
<dbReference type="Proteomes" id="UP000431264">
    <property type="component" value="Unassembled WGS sequence"/>
</dbReference>
<reference evidence="4" key="1">
    <citation type="submission" date="2019-05" db="EMBL/GenBank/DDBJ databases">
        <title>Flavobacterium profundi sp. nov., isolated from a deep-sea seamount.</title>
        <authorList>
            <person name="Zhang D.-C."/>
        </authorList>
    </citation>
    <scope>NUCLEOTIDE SEQUENCE [LARGE SCALE GENOMIC DNA]</scope>
    <source>
        <strain evidence="4">TP390</strain>
    </source>
</reference>
<organism evidence="3 4">
    <name type="scientific">Flavobacterium profundi</name>
    <dbReference type="NCBI Taxonomy" id="1774945"/>
    <lineage>
        <taxon>Bacteria</taxon>
        <taxon>Pseudomonadati</taxon>
        <taxon>Bacteroidota</taxon>
        <taxon>Flavobacteriia</taxon>
        <taxon>Flavobacteriales</taxon>
        <taxon>Flavobacteriaceae</taxon>
        <taxon>Flavobacterium</taxon>
    </lineage>
</organism>
<feature type="domain" description="Trimeric autotransporter adhesin YadA-like head" evidence="2">
    <location>
        <begin position="144"/>
        <end position="165"/>
    </location>
</feature>
<proteinExistence type="predicted"/>
<dbReference type="GO" id="GO:0019867">
    <property type="term" value="C:outer membrane"/>
    <property type="evidence" value="ECO:0007669"/>
    <property type="project" value="InterPro"/>
</dbReference>
<dbReference type="AlphaFoldDB" id="A0A6I4II13"/>
<dbReference type="Pfam" id="PF05658">
    <property type="entry name" value="YadA_head"/>
    <property type="match status" value="4"/>
</dbReference>
<dbReference type="EMBL" id="WQLW01000006">
    <property type="protein sequence ID" value="MVO09320.1"/>
    <property type="molecule type" value="Genomic_DNA"/>
</dbReference>
<name>A0A6I4II13_9FLAO</name>
<dbReference type="RefSeq" id="WP_140997706.1">
    <property type="nucleotide sequence ID" value="NZ_VDCZ01000006.1"/>
</dbReference>
<dbReference type="InterPro" id="IPR008640">
    <property type="entry name" value="Adhesin_Head_dom"/>
</dbReference>
<sequence length="461" mass="47563">MKKRMLLTIASSFSFFVHAQVGIGTTSPSPSSALEIKSANSGLLIPRITLQSTTDVATILNPAISLLIYNTATVSDVTPGFYYWDGIWKRLDKSTASAGVATDAWSLTGNTLATGNEYLGTNNYNSLTFKVNNNAFGKFHPNGGLALGRGAASHNDNSIAIGTNATATNSNEAVAIGNAANGSGYQSFALGINATASNNETVALGRTAAASGYRSISIGVGATSSNNNALALGNASVASGEQATALGTQANSSGQNATAIGYQATATQANSIVLGSSSNANNKIGIGTNTPDERLHIVGSVKIVDGNQGNGKVLVSDANGKATWTDLNAKKYYGEIYSNSNTALNSGAVTMGVNGVNFGVTLNSSNIQVQNTGLYRISYTISLRKNSGSVINPEFYLGIYGSEVAGTRTYTSVSNGETKTISIVKLVNLNAYQAIGVYSNLSDSNTVLLANGCNLIVEFIK</sequence>
<dbReference type="CDD" id="cd12820">
    <property type="entry name" value="LbR_YadA-like"/>
    <property type="match status" value="1"/>
</dbReference>
<evidence type="ECO:0000259" key="2">
    <source>
        <dbReference type="Pfam" id="PF05658"/>
    </source>
</evidence>
<dbReference type="InterPro" id="IPR011049">
    <property type="entry name" value="Serralysin-like_metalloprot_C"/>
</dbReference>
<accession>A0A6I4II13</accession>
<comment type="caution">
    <text evidence="3">The sequence shown here is derived from an EMBL/GenBank/DDBJ whole genome shotgun (WGS) entry which is preliminary data.</text>
</comment>
<feature type="domain" description="Trimeric autotransporter adhesin YadA-like head" evidence="2">
    <location>
        <begin position="183"/>
        <end position="206"/>
    </location>
</feature>
<evidence type="ECO:0000256" key="1">
    <source>
        <dbReference type="SAM" id="SignalP"/>
    </source>
</evidence>
<dbReference type="SUPFAM" id="SSF101967">
    <property type="entry name" value="Adhesin YadA, collagen-binding domain"/>
    <property type="match status" value="1"/>
</dbReference>
<dbReference type="OrthoDB" id="1247310at2"/>
<dbReference type="Gene3D" id="2.150.10.10">
    <property type="entry name" value="Serralysin-like metalloprotease, C-terminal"/>
    <property type="match status" value="2"/>
</dbReference>
<feature type="signal peptide" evidence="1">
    <location>
        <begin position="1"/>
        <end position="19"/>
    </location>
</feature>
<feature type="domain" description="Trimeric autotransporter adhesin YadA-like head" evidence="2">
    <location>
        <begin position="238"/>
        <end position="262"/>
    </location>
</feature>